<evidence type="ECO:0000256" key="2">
    <source>
        <dbReference type="ARBA" id="ARBA00022714"/>
    </source>
</evidence>
<comment type="caution">
    <text evidence="9">The sequence shown here is derived from an EMBL/GenBank/DDBJ whole genome shotgun (WGS) entry which is preliminary data.</text>
</comment>
<dbReference type="RefSeq" id="WP_279253014.1">
    <property type="nucleotide sequence ID" value="NZ_SHNP01000004.1"/>
</dbReference>
<dbReference type="InterPro" id="IPR036922">
    <property type="entry name" value="Rieske_2Fe-2S_sf"/>
</dbReference>
<dbReference type="InterPro" id="IPR017941">
    <property type="entry name" value="Rieske_2Fe-2S"/>
</dbReference>
<dbReference type="SUPFAM" id="SSF50022">
    <property type="entry name" value="ISP domain"/>
    <property type="match status" value="1"/>
</dbReference>
<evidence type="ECO:0000256" key="1">
    <source>
        <dbReference type="ARBA" id="ARBA00001962"/>
    </source>
</evidence>
<evidence type="ECO:0000256" key="5">
    <source>
        <dbReference type="ARBA" id="ARBA00023004"/>
    </source>
</evidence>
<proteinExistence type="predicted"/>
<keyword evidence="3" id="KW-0479">Metal-binding</keyword>
<protein>
    <submittedName>
        <fullName evidence="9">Aromatic ring-hydroxylating dioxygenase subunit alpha</fullName>
    </submittedName>
</protein>
<dbReference type="PROSITE" id="PS51296">
    <property type="entry name" value="RIESKE"/>
    <property type="match status" value="1"/>
</dbReference>
<dbReference type="EMBL" id="SHNP01000004">
    <property type="protein sequence ID" value="MCX2974213.1"/>
    <property type="molecule type" value="Genomic_DNA"/>
</dbReference>
<dbReference type="Pfam" id="PF00848">
    <property type="entry name" value="Ring_hydroxyl_A"/>
    <property type="match status" value="1"/>
</dbReference>
<organism evidence="9 10">
    <name type="scientific">Candidatus Seongchinamella marina</name>
    <dbReference type="NCBI Taxonomy" id="2518990"/>
    <lineage>
        <taxon>Bacteria</taxon>
        <taxon>Pseudomonadati</taxon>
        <taxon>Pseudomonadota</taxon>
        <taxon>Gammaproteobacteria</taxon>
        <taxon>Cellvibrionales</taxon>
        <taxon>Halieaceae</taxon>
        <taxon>Seongchinamella</taxon>
    </lineage>
</organism>
<dbReference type="CDD" id="cd03469">
    <property type="entry name" value="Rieske_RO_Alpha_N"/>
    <property type="match status" value="1"/>
</dbReference>
<dbReference type="PANTHER" id="PTHR43756:SF5">
    <property type="entry name" value="CHOLINE MONOOXYGENASE, CHLOROPLASTIC"/>
    <property type="match status" value="1"/>
</dbReference>
<name>A0ABT3SW43_9GAMM</name>
<dbReference type="PANTHER" id="PTHR43756">
    <property type="entry name" value="CHOLINE MONOOXYGENASE, CHLOROPLASTIC"/>
    <property type="match status" value="1"/>
</dbReference>
<keyword evidence="2" id="KW-0001">2Fe-2S</keyword>
<evidence type="ECO:0000313" key="10">
    <source>
        <dbReference type="Proteomes" id="UP001143307"/>
    </source>
</evidence>
<dbReference type="Gene3D" id="3.90.380.10">
    <property type="entry name" value="Naphthalene 1,2-dioxygenase Alpha Subunit, Chain A, domain 1"/>
    <property type="match status" value="1"/>
</dbReference>
<reference evidence="9" key="1">
    <citation type="submission" date="2019-02" db="EMBL/GenBank/DDBJ databases">
        <authorList>
            <person name="Li S.-H."/>
        </authorList>
    </citation>
    <scope>NUCLEOTIDE SEQUENCE</scope>
    <source>
        <strain evidence="9">IMCC8485</strain>
    </source>
</reference>
<dbReference type="InterPro" id="IPR015879">
    <property type="entry name" value="Ring_hydroxy_dOase_asu_C_dom"/>
</dbReference>
<dbReference type="SUPFAM" id="SSF55961">
    <property type="entry name" value="Bet v1-like"/>
    <property type="match status" value="1"/>
</dbReference>
<dbReference type="CDD" id="cd08882">
    <property type="entry name" value="RHO_alpha_C_MupW-like"/>
    <property type="match status" value="1"/>
</dbReference>
<evidence type="ECO:0000256" key="6">
    <source>
        <dbReference type="ARBA" id="ARBA00023014"/>
    </source>
</evidence>
<evidence type="ECO:0000313" key="9">
    <source>
        <dbReference type="EMBL" id="MCX2974213.1"/>
    </source>
</evidence>
<keyword evidence="9" id="KW-0223">Dioxygenase</keyword>
<dbReference type="InterPro" id="IPR001663">
    <property type="entry name" value="Rng_hydr_dOase-A"/>
</dbReference>
<dbReference type="InterPro" id="IPR015881">
    <property type="entry name" value="ARHD_Rieske_2Fe_2S"/>
</dbReference>
<dbReference type="GO" id="GO:0051213">
    <property type="term" value="F:dioxygenase activity"/>
    <property type="evidence" value="ECO:0007669"/>
    <property type="project" value="UniProtKB-KW"/>
</dbReference>
<dbReference type="Proteomes" id="UP001143307">
    <property type="component" value="Unassembled WGS sequence"/>
</dbReference>
<keyword evidence="7" id="KW-0520">NAD</keyword>
<keyword evidence="10" id="KW-1185">Reference proteome</keyword>
<dbReference type="PRINTS" id="PR00090">
    <property type="entry name" value="RNGDIOXGNASE"/>
</dbReference>
<evidence type="ECO:0000256" key="3">
    <source>
        <dbReference type="ARBA" id="ARBA00022723"/>
    </source>
</evidence>
<dbReference type="Pfam" id="PF00355">
    <property type="entry name" value="Rieske"/>
    <property type="match status" value="1"/>
</dbReference>
<gene>
    <name evidence="9" type="ORF">EYC87_11525</name>
</gene>
<keyword evidence="4" id="KW-0560">Oxidoreductase</keyword>
<accession>A0ABT3SW43</accession>
<dbReference type="PROSITE" id="PS00570">
    <property type="entry name" value="RING_HYDROXYL_ALPHA"/>
    <property type="match status" value="1"/>
</dbReference>
<keyword evidence="6" id="KW-0411">Iron-sulfur</keyword>
<evidence type="ECO:0000256" key="7">
    <source>
        <dbReference type="ARBA" id="ARBA00023027"/>
    </source>
</evidence>
<sequence>MSNKINLTEEEIAARSPAYSYQDLLDQETNEVPEALRSDTATYLGSEDLDIERWTSRAFHELEVEKLWSKTWQMACRESQVSKPGDYFVYDIVNQSVLITRTEAGELKAHINSCLHRGRALKRGQGKNAKELRCPYHGFTWELSGEFRGMPCEWDFAHVKEENFSLPGLRVETWGGWVFVNFDQDCMPLEEYMGILPEHFQRWPAERRYVAMHVEKVINCNWKAAVEAFIESYHAIHTHPQLMPYQGIDNSQYDVWGDNVSRTITTYATINPSHEDQYSEQDSLDSMLGVEGEPEKDNVVEGRFSARHRFAELNYEAYSEMNGVDLKSFATEAEVMDSILYLLFPNFAPWAGYHTALTYRHRPNGDDHESCIMDIFLLNPFPEGTERPADAATVRLGANEPFAKAVDVMGEGLANIFDQDGANLPQVQRGMKASGKGTITLANYQEVRIRHFHKTLDKYLNA</sequence>
<dbReference type="Gene3D" id="2.102.10.10">
    <property type="entry name" value="Rieske [2Fe-2S] iron-sulphur domain"/>
    <property type="match status" value="1"/>
</dbReference>
<keyword evidence="5" id="KW-0408">Iron</keyword>
<evidence type="ECO:0000259" key="8">
    <source>
        <dbReference type="PROSITE" id="PS51296"/>
    </source>
</evidence>
<evidence type="ECO:0000256" key="4">
    <source>
        <dbReference type="ARBA" id="ARBA00023002"/>
    </source>
</evidence>
<comment type="cofactor">
    <cofactor evidence="1">
        <name>Fe cation</name>
        <dbReference type="ChEBI" id="CHEBI:24875"/>
    </cofactor>
</comment>
<feature type="domain" description="Rieske" evidence="8">
    <location>
        <begin position="72"/>
        <end position="180"/>
    </location>
</feature>